<keyword evidence="1" id="KW-0472">Membrane</keyword>
<sequence length="66" mass="7680">MKMNPEQTKKANSYVLNPNKRYKIAKLGKDLISQRQLQVMAILGVIWMIIFNYVPIWFNQKVATPG</sequence>
<evidence type="ECO:0000313" key="5">
    <source>
        <dbReference type="Proteomes" id="UP000077881"/>
    </source>
</evidence>
<evidence type="ECO:0000313" key="3">
    <source>
        <dbReference type="EMBL" id="OAK67573.1"/>
    </source>
</evidence>
<keyword evidence="1" id="KW-0812">Transmembrane</keyword>
<dbReference type="EMBL" id="LGPB01000142">
    <property type="protein sequence ID" value="KRG08749.1"/>
    <property type="molecule type" value="Genomic_DNA"/>
</dbReference>
<evidence type="ECO:0000313" key="2">
    <source>
        <dbReference type="EMBL" id="KRG08749.1"/>
    </source>
</evidence>
<accession>A0A0Q9XKL5</accession>
<reference evidence="2 4" key="2">
    <citation type="submission" date="2015-06" db="EMBL/GenBank/DDBJ databases">
        <title>Genome sequencing project of Bacillus galactosidilyticus PL133.</title>
        <authorList>
            <person name="Gaiero J."/>
            <person name="Nicol R."/>
            <person name="Habash M."/>
        </authorList>
    </citation>
    <scope>NUCLEOTIDE SEQUENCE [LARGE SCALE GENOMIC DNA]</scope>
    <source>
        <strain evidence="2 4">PL133</strain>
    </source>
</reference>
<organism evidence="2 4">
    <name type="scientific">Lederbergia galactosidilytica</name>
    <dbReference type="NCBI Taxonomy" id="217031"/>
    <lineage>
        <taxon>Bacteria</taxon>
        <taxon>Bacillati</taxon>
        <taxon>Bacillota</taxon>
        <taxon>Bacilli</taxon>
        <taxon>Bacillales</taxon>
        <taxon>Bacillaceae</taxon>
        <taxon>Lederbergia</taxon>
    </lineage>
</organism>
<proteinExistence type="predicted"/>
<dbReference type="RefSeq" id="WP_057982579.1">
    <property type="nucleotide sequence ID" value="NZ_JAGGKH010000010.1"/>
</dbReference>
<gene>
    <name evidence="3" type="ORF">ABB05_20850</name>
    <name evidence="2" type="ORF">ACA29_24650</name>
</gene>
<dbReference type="Proteomes" id="UP000077881">
    <property type="component" value="Unassembled WGS sequence"/>
</dbReference>
<comment type="caution">
    <text evidence="2">The sequence shown here is derived from an EMBL/GenBank/DDBJ whole genome shotgun (WGS) entry which is preliminary data.</text>
</comment>
<evidence type="ECO:0000256" key="1">
    <source>
        <dbReference type="SAM" id="Phobius"/>
    </source>
</evidence>
<keyword evidence="1" id="KW-1133">Transmembrane helix</keyword>
<evidence type="ECO:0000313" key="4">
    <source>
        <dbReference type="Proteomes" id="UP000053881"/>
    </source>
</evidence>
<name>A0A0Q9XKL5_9BACI</name>
<dbReference type="AlphaFoldDB" id="A0A0Q9XKL5"/>
<dbReference type="Proteomes" id="UP000053881">
    <property type="component" value="Unassembled WGS sequence"/>
</dbReference>
<dbReference type="EMBL" id="LDJR01000060">
    <property type="protein sequence ID" value="OAK67573.1"/>
    <property type="molecule type" value="Genomic_DNA"/>
</dbReference>
<feature type="transmembrane region" description="Helical" evidence="1">
    <location>
        <begin position="39"/>
        <end position="58"/>
    </location>
</feature>
<keyword evidence="5" id="KW-1185">Reference proteome</keyword>
<dbReference type="PATRIC" id="fig|217031.4.peg.8329"/>
<protein>
    <submittedName>
        <fullName evidence="2">Uncharacterized protein</fullName>
    </submittedName>
</protein>
<reference evidence="3 5" key="1">
    <citation type="submission" date="2015-05" db="EMBL/GenBank/DDBJ databases">
        <title>Comparison of genome.</title>
        <authorList>
            <person name="Zheng Z."/>
            <person name="Sun M."/>
        </authorList>
    </citation>
    <scope>NUCLEOTIDE SEQUENCE [LARGE SCALE GENOMIC DNA]</scope>
    <source>
        <strain evidence="3 5">G25-74</strain>
    </source>
</reference>
<dbReference type="STRING" id="217031.ABB05_20850"/>